<gene>
    <name evidence="5" type="primary">rplS</name>
    <name evidence="7" type="ORF">A176_003361</name>
</gene>
<dbReference type="PROSITE" id="PS01015">
    <property type="entry name" value="RIBOSOMAL_L19"/>
    <property type="match status" value="1"/>
</dbReference>
<name>A0A0H4WUH5_9BACT</name>
<keyword evidence="3 5" id="KW-0687">Ribonucleoprotein</keyword>
<protein>
    <recommendedName>
        <fullName evidence="4 5">Large ribosomal subunit protein bL19</fullName>
    </recommendedName>
</protein>
<dbReference type="STRING" id="1297742.A176_003361"/>
<organism evidence="7 8">
    <name type="scientific">Pseudomyxococcus hansupus</name>
    <dbReference type="NCBI Taxonomy" id="1297742"/>
    <lineage>
        <taxon>Bacteria</taxon>
        <taxon>Pseudomonadati</taxon>
        <taxon>Myxococcota</taxon>
        <taxon>Myxococcia</taxon>
        <taxon>Myxococcales</taxon>
        <taxon>Cystobacterineae</taxon>
        <taxon>Myxococcaceae</taxon>
        <taxon>Pseudomyxococcus</taxon>
    </lineage>
</organism>
<evidence type="ECO:0000256" key="6">
    <source>
        <dbReference type="RuleBase" id="RU000559"/>
    </source>
</evidence>
<keyword evidence="8" id="KW-1185">Reference proteome</keyword>
<dbReference type="InterPro" id="IPR018257">
    <property type="entry name" value="Ribosomal_bL19_CS"/>
</dbReference>
<dbReference type="PANTHER" id="PTHR15680">
    <property type="entry name" value="RIBOSOMAL PROTEIN L19"/>
    <property type="match status" value="1"/>
</dbReference>
<dbReference type="KEGG" id="mym:A176_003361"/>
<dbReference type="GO" id="GO:0022625">
    <property type="term" value="C:cytosolic large ribosomal subunit"/>
    <property type="evidence" value="ECO:0007669"/>
    <property type="project" value="TreeGrafter"/>
</dbReference>
<reference evidence="7 8" key="1">
    <citation type="journal article" date="2016" name="PLoS ONE">
        <title>Complete Genome Sequence and Comparative Genomics of a Novel Myxobacterium Myxococcus hansupus.</title>
        <authorList>
            <person name="Sharma G."/>
            <person name="Narwani T."/>
            <person name="Subramanian S."/>
        </authorList>
    </citation>
    <scope>NUCLEOTIDE SEQUENCE [LARGE SCALE GENOMIC DNA]</scope>
    <source>
        <strain evidence="8">mixupus</strain>
    </source>
</reference>
<dbReference type="HAMAP" id="MF_00402">
    <property type="entry name" value="Ribosomal_bL19"/>
    <property type="match status" value="1"/>
</dbReference>
<dbReference type="GO" id="GO:0003735">
    <property type="term" value="F:structural constituent of ribosome"/>
    <property type="evidence" value="ECO:0007669"/>
    <property type="project" value="InterPro"/>
</dbReference>
<dbReference type="eggNOG" id="COG0335">
    <property type="taxonomic scope" value="Bacteria"/>
</dbReference>
<evidence type="ECO:0000256" key="3">
    <source>
        <dbReference type="ARBA" id="ARBA00023274"/>
    </source>
</evidence>
<dbReference type="PANTHER" id="PTHR15680:SF9">
    <property type="entry name" value="LARGE RIBOSOMAL SUBUNIT PROTEIN BL19M"/>
    <property type="match status" value="1"/>
</dbReference>
<sequence>MRHAAIQHIEAKFLRQDVTTFSTGDSVRVHWKVKEGEKERVQAFEGIVIRKTKGSHRATFTVRKLSFGVGVERVFPLHSPRYEKIEVLSRGDVNRKRLFYLRDLKGKAARVDVLEEPNAKASKKAASAS</sequence>
<dbReference type="SUPFAM" id="SSF50104">
    <property type="entry name" value="Translation proteins SH3-like domain"/>
    <property type="match status" value="1"/>
</dbReference>
<accession>A0A0H4WUH5</accession>
<dbReference type="AlphaFoldDB" id="A0A0H4WUH5"/>
<dbReference type="PRINTS" id="PR00061">
    <property type="entry name" value="RIBOSOMALL19"/>
</dbReference>
<dbReference type="PIRSF" id="PIRSF002191">
    <property type="entry name" value="Ribosomal_L19"/>
    <property type="match status" value="1"/>
</dbReference>
<dbReference type="RefSeq" id="WP_002640627.1">
    <property type="nucleotide sequence ID" value="NZ_CP012109.1"/>
</dbReference>
<comment type="similarity">
    <text evidence="1 5 6">Belongs to the bacterial ribosomal protein bL19 family.</text>
</comment>
<dbReference type="PATRIC" id="fig|1297742.4.peg.3391"/>
<comment type="function">
    <text evidence="5 6">This protein is located at the 30S-50S ribosomal subunit interface and may play a role in the structure and function of the aminoacyl-tRNA binding site.</text>
</comment>
<dbReference type="GO" id="GO:0006412">
    <property type="term" value="P:translation"/>
    <property type="evidence" value="ECO:0007669"/>
    <property type="project" value="UniProtKB-UniRule"/>
</dbReference>
<dbReference type="Pfam" id="PF01245">
    <property type="entry name" value="Ribosomal_L19"/>
    <property type="match status" value="1"/>
</dbReference>
<evidence type="ECO:0000256" key="5">
    <source>
        <dbReference type="HAMAP-Rule" id="MF_00402"/>
    </source>
</evidence>
<evidence type="ECO:0000256" key="1">
    <source>
        <dbReference type="ARBA" id="ARBA00005781"/>
    </source>
</evidence>
<dbReference type="InterPro" id="IPR008991">
    <property type="entry name" value="Translation_prot_SH3-like_sf"/>
</dbReference>
<evidence type="ECO:0000256" key="4">
    <source>
        <dbReference type="ARBA" id="ARBA00035171"/>
    </source>
</evidence>
<dbReference type="NCBIfam" id="TIGR01024">
    <property type="entry name" value="rplS_bact"/>
    <property type="match status" value="1"/>
</dbReference>
<dbReference type="OrthoDB" id="9803541at2"/>
<dbReference type="InterPro" id="IPR001857">
    <property type="entry name" value="Ribosomal_bL19"/>
</dbReference>
<evidence type="ECO:0000313" key="8">
    <source>
        <dbReference type="Proteomes" id="UP000009026"/>
    </source>
</evidence>
<proteinExistence type="inferred from homology"/>
<dbReference type="InterPro" id="IPR038657">
    <property type="entry name" value="Ribosomal_bL19_sf"/>
</dbReference>
<dbReference type="Proteomes" id="UP000009026">
    <property type="component" value="Chromosome"/>
</dbReference>
<dbReference type="EMBL" id="CP012109">
    <property type="protein sequence ID" value="AKQ66449.1"/>
    <property type="molecule type" value="Genomic_DNA"/>
</dbReference>
<keyword evidence="2 5" id="KW-0689">Ribosomal protein</keyword>
<evidence type="ECO:0000256" key="2">
    <source>
        <dbReference type="ARBA" id="ARBA00022980"/>
    </source>
</evidence>
<dbReference type="Gene3D" id="2.30.30.790">
    <property type="match status" value="1"/>
</dbReference>
<evidence type="ECO:0000313" key="7">
    <source>
        <dbReference type="EMBL" id="AKQ66449.1"/>
    </source>
</evidence>